<keyword evidence="3" id="KW-1185">Reference proteome</keyword>
<evidence type="ECO:0000313" key="2">
    <source>
        <dbReference type="EMBL" id="GAA4012983.1"/>
    </source>
</evidence>
<feature type="domain" description="Transposase IS4-like" evidence="1">
    <location>
        <begin position="19"/>
        <end position="75"/>
    </location>
</feature>
<comment type="caution">
    <text evidence="2">The sequence shown here is derived from an EMBL/GenBank/DDBJ whole genome shotgun (WGS) entry which is preliminary data.</text>
</comment>
<organism evidence="2 3">
    <name type="scientific">Hymenobacter fastidiosus</name>
    <dbReference type="NCBI Taxonomy" id="486264"/>
    <lineage>
        <taxon>Bacteria</taxon>
        <taxon>Pseudomonadati</taxon>
        <taxon>Bacteroidota</taxon>
        <taxon>Cytophagia</taxon>
        <taxon>Cytophagales</taxon>
        <taxon>Hymenobacteraceae</taxon>
        <taxon>Hymenobacter</taxon>
    </lineage>
</organism>
<dbReference type="InterPro" id="IPR002559">
    <property type="entry name" value="Transposase_11"/>
</dbReference>
<protein>
    <recommendedName>
        <fullName evidence="1">Transposase IS4-like domain-containing protein</fullName>
    </recommendedName>
</protein>
<dbReference type="SUPFAM" id="SSF53098">
    <property type="entry name" value="Ribonuclease H-like"/>
    <property type="match status" value="1"/>
</dbReference>
<gene>
    <name evidence="2" type="ORF">GCM10022408_27260</name>
</gene>
<name>A0ABP7SKG3_9BACT</name>
<accession>A0ABP7SKG3</accession>
<dbReference type="Proteomes" id="UP001500567">
    <property type="component" value="Unassembled WGS sequence"/>
</dbReference>
<evidence type="ECO:0000313" key="3">
    <source>
        <dbReference type="Proteomes" id="UP001500567"/>
    </source>
</evidence>
<dbReference type="InterPro" id="IPR012337">
    <property type="entry name" value="RNaseH-like_sf"/>
</dbReference>
<dbReference type="Gene3D" id="3.90.350.10">
    <property type="entry name" value="Transposase Inhibitor Protein From Tn5, Chain A, domain 1"/>
    <property type="match status" value="1"/>
</dbReference>
<reference evidence="3" key="1">
    <citation type="journal article" date="2019" name="Int. J. Syst. Evol. Microbiol.">
        <title>The Global Catalogue of Microorganisms (GCM) 10K type strain sequencing project: providing services to taxonomists for standard genome sequencing and annotation.</title>
        <authorList>
            <consortium name="The Broad Institute Genomics Platform"/>
            <consortium name="The Broad Institute Genome Sequencing Center for Infectious Disease"/>
            <person name="Wu L."/>
            <person name="Ma J."/>
        </authorList>
    </citation>
    <scope>NUCLEOTIDE SEQUENCE [LARGE SCALE GENOMIC DNA]</scope>
    <source>
        <strain evidence="3">JCM 17224</strain>
    </source>
</reference>
<evidence type="ECO:0000259" key="1">
    <source>
        <dbReference type="Pfam" id="PF01609"/>
    </source>
</evidence>
<dbReference type="EMBL" id="BAABDJ010000033">
    <property type="protein sequence ID" value="GAA4012983.1"/>
    <property type="molecule type" value="Genomic_DNA"/>
</dbReference>
<dbReference type="Pfam" id="PF01609">
    <property type="entry name" value="DDE_Tnp_1"/>
    <property type="match status" value="1"/>
</dbReference>
<sequence>MSRQVFPHEDQSAGVSYLVSSDTDLDQAQMTTIYQRRWKVEEYHKSLKQNASMGKSPTKTFATQANHFFAALLAYTELAALKLRRCLGHFRLKAQLYAVGLKAMYQQLERLNA</sequence>
<proteinExistence type="predicted"/>